<comment type="caution">
    <text evidence="1">The sequence shown here is derived from an EMBL/GenBank/DDBJ whole genome shotgun (WGS) entry which is preliminary data.</text>
</comment>
<name>A0ACC1RVN3_9HYPO</name>
<keyword evidence="2" id="KW-1185">Reference proteome</keyword>
<evidence type="ECO:0000313" key="1">
    <source>
        <dbReference type="EMBL" id="KAJ3526623.1"/>
    </source>
</evidence>
<dbReference type="Proteomes" id="UP001148629">
    <property type="component" value="Unassembled WGS sequence"/>
</dbReference>
<reference evidence="1" key="1">
    <citation type="submission" date="2022-08" db="EMBL/GenBank/DDBJ databases">
        <title>Genome Sequence of Fusarium decemcellulare.</title>
        <authorList>
            <person name="Buettner E."/>
        </authorList>
    </citation>
    <scope>NUCLEOTIDE SEQUENCE</scope>
    <source>
        <strain evidence="1">Babe19</strain>
    </source>
</reference>
<protein>
    <submittedName>
        <fullName evidence="1">Uncharacterized protein</fullName>
    </submittedName>
</protein>
<evidence type="ECO:0000313" key="2">
    <source>
        <dbReference type="Proteomes" id="UP001148629"/>
    </source>
</evidence>
<proteinExistence type="predicted"/>
<gene>
    <name evidence="1" type="ORF">NM208_g11099</name>
</gene>
<dbReference type="EMBL" id="JANRMS010001697">
    <property type="protein sequence ID" value="KAJ3526623.1"/>
    <property type="molecule type" value="Genomic_DNA"/>
</dbReference>
<sequence>MTSSVTSSATSSPIKSRRCSSTASSETSLRDLEVEFLSLRDEHLSYEEDAQFHIFIDALDRVDSLLAELPSPQATRRRSLGRLLDGFKIRSKDKTGAHFNDHDYYNIQLEIGVDGDVLCATNLAFGTRDKELEILDQE</sequence>
<organism evidence="1 2">
    <name type="scientific">Fusarium decemcellulare</name>
    <dbReference type="NCBI Taxonomy" id="57161"/>
    <lineage>
        <taxon>Eukaryota</taxon>
        <taxon>Fungi</taxon>
        <taxon>Dikarya</taxon>
        <taxon>Ascomycota</taxon>
        <taxon>Pezizomycotina</taxon>
        <taxon>Sordariomycetes</taxon>
        <taxon>Hypocreomycetidae</taxon>
        <taxon>Hypocreales</taxon>
        <taxon>Nectriaceae</taxon>
        <taxon>Fusarium</taxon>
        <taxon>Fusarium decemcellulare species complex</taxon>
    </lineage>
</organism>
<accession>A0ACC1RVN3</accession>